<evidence type="ECO:0000256" key="1">
    <source>
        <dbReference type="ARBA" id="ARBA00001206"/>
    </source>
</evidence>
<sequence length="260" mass="28620">MVLVIDVGNSTIIFGLYDKHELVSYWRLKTDQNKTEDEYGLQLLQLLSTKSAAAEHIEGIIISSVVPPVVDTLERMCKQYINIDPKVIGPGIKTGLNIRYDNPREVGADRIVNAVAAIREHHGPLIVVDVGTATTFCYIDEKNNYIGGVIAPGMNVATDALYQKASKLPRIEAGKPGKVIGKNTTHAIQSGVYYGYAAQVDGVVCRMKKEIRQDPFVIATGGLAGRIVDILTTIDHIDPYLTLKGLHYIYTMNRHETKKG</sequence>
<dbReference type="STRING" id="568899.SAMN05192534_12252"/>
<dbReference type="CDD" id="cd24015">
    <property type="entry name" value="ASKHA_NBD_PanK-III"/>
    <property type="match status" value="1"/>
</dbReference>
<comment type="pathway">
    <text evidence="4 16">Cofactor biosynthesis; coenzyme A biosynthesis; CoA from (R)-pantothenate: step 1/5.</text>
</comment>
<feature type="binding site" evidence="16">
    <location>
        <position position="184"/>
    </location>
    <ligand>
        <name>substrate</name>
    </ligand>
</feature>
<dbReference type="EC" id="2.7.1.33" evidence="6 16"/>
<reference evidence="17 18" key="1">
    <citation type="submission" date="2016-10" db="EMBL/GenBank/DDBJ databases">
        <authorList>
            <person name="de Groot N.N."/>
        </authorList>
    </citation>
    <scope>NUCLEOTIDE SEQUENCE [LARGE SCALE GENOMIC DNA]</scope>
    <source>
        <strain evidence="17 18">DSM 21632</strain>
    </source>
</reference>
<keyword evidence="8 16" id="KW-0808">Transferase</keyword>
<evidence type="ECO:0000256" key="7">
    <source>
        <dbReference type="ARBA" id="ARBA00022490"/>
    </source>
</evidence>
<dbReference type="GO" id="GO:0005524">
    <property type="term" value="F:ATP binding"/>
    <property type="evidence" value="ECO:0007669"/>
    <property type="project" value="UniProtKB-UniRule"/>
</dbReference>
<evidence type="ECO:0000256" key="6">
    <source>
        <dbReference type="ARBA" id="ARBA00012102"/>
    </source>
</evidence>
<dbReference type="AlphaFoldDB" id="A0A1G8I156"/>
<evidence type="ECO:0000313" key="18">
    <source>
        <dbReference type="Proteomes" id="UP000199163"/>
    </source>
</evidence>
<evidence type="ECO:0000256" key="5">
    <source>
        <dbReference type="ARBA" id="ARBA00011738"/>
    </source>
</evidence>
<dbReference type="InterPro" id="IPR043129">
    <property type="entry name" value="ATPase_NBD"/>
</dbReference>
<evidence type="ECO:0000256" key="3">
    <source>
        <dbReference type="ARBA" id="ARBA00004496"/>
    </source>
</evidence>
<keyword evidence="12 16" id="KW-0630">Potassium</keyword>
<dbReference type="OrthoDB" id="9804707at2"/>
<evidence type="ECO:0000256" key="8">
    <source>
        <dbReference type="ARBA" id="ARBA00022679"/>
    </source>
</evidence>
<dbReference type="EMBL" id="FNDK01000022">
    <property type="protein sequence ID" value="SDI12628.1"/>
    <property type="molecule type" value="Genomic_DNA"/>
</dbReference>
<evidence type="ECO:0000256" key="2">
    <source>
        <dbReference type="ARBA" id="ARBA00001958"/>
    </source>
</evidence>
<evidence type="ECO:0000256" key="9">
    <source>
        <dbReference type="ARBA" id="ARBA00022741"/>
    </source>
</evidence>
<dbReference type="GO" id="GO:0046872">
    <property type="term" value="F:metal ion binding"/>
    <property type="evidence" value="ECO:0007669"/>
    <property type="project" value="UniProtKB-KW"/>
</dbReference>
<dbReference type="GO" id="GO:0004594">
    <property type="term" value="F:pantothenate kinase activity"/>
    <property type="evidence" value="ECO:0007669"/>
    <property type="project" value="UniProtKB-UniRule"/>
</dbReference>
<feature type="binding site" evidence="16">
    <location>
        <position position="129"/>
    </location>
    <ligand>
        <name>K(+)</name>
        <dbReference type="ChEBI" id="CHEBI:29103"/>
    </ligand>
</feature>
<keyword evidence="9 16" id="KW-0547">Nucleotide-binding</keyword>
<dbReference type="GO" id="GO:0015937">
    <property type="term" value="P:coenzyme A biosynthetic process"/>
    <property type="evidence" value="ECO:0007669"/>
    <property type="project" value="UniProtKB-UniRule"/>
</dbReference>
<dbReference type="HAMAP" id="MF_01274">
    <property type="entry name" value="Pantothen_kinase_3"/>
    <property type="match status" value="1"/>
</dbReference>
<organism evidence="17 18">
    <name type="scientific">Alteribacillus persepolensis</name>
    <dbReference type="NCBI Taxonomy" id="568899"/>
    <lineage>
        <taxon>Bacteria</taxon>
        <taxon>Bacillati</taxon>
        <taxon>Bacillota</taxon>
        <taxon>Bacilli</taxon>
        <taxon>Bacillales</taxon>
        <taxon>Bacillaceae</taxon>
        <taxon>Alteribacillus</taxon>
    </lineage>
</organism>
<feature type="binding site" evidence="16">
    <location>
        <begin position="6"/>
        <end position="13"/>
    </location>
    <ligand>
        <name>ATP</name>
        <dbReference type="ChEBI" id="CHEBI:30616"/>
    </ligand>
</feature>
<dbReference type="NCBIfam" id="TIGR00671">
    <property type="entry name" value="baf"/>
    <property type="match status" value="1"/>
</dbReference>
<evidence type="ECO:0000256" key="12">
    <source>
        <dbReference type="ARBA" id="ARBA00022958"/>
    </source>
</evidence>
<comment type="subcellular location">
    <subcellularLocation>
        <location evidence="3 16">Cytoplasm</location>
    </subcellularLocation>
</comment>
<dbReference type="Pfam" id="PF03309">
    <property type="entry name" value="Pan_kinase"/>
    <property type="match status" value="1"/>
</dbReference>
<comment type="function">
    <text evidence="16">Catalyzes the phosphorylation of pantothenate (Pan), the first step in CoA biosynthesis.</text>
</comment>
<name>A0A1G8I156_9BACI</name>
<evidence type="ECO:0000256" key="10">
    <source>
        <dbReference type="ARBA" id="ARBA00022777"/>
    </source>
</evidence>
<keyword evidence="10 16" id="KW-0418">Kinase</keyword>
<keyword evidence="13 16" id="KW-0173">Coenzyme A biosynthesis</keyword>
<dbReference type="NCBIfam" id="NF009848">
    <property type="entry name" value="PRK13318.1-6"/>
    <property type="match status" value="1"/>
</dbReference>
<feature type="binding site" evidence="16">
    <location>
        <begin position="107"/>
        <end position="110"/>
    </location>
    <ligand>
        <name>substrate</name>
    </ligand>
</feature>
<comment type="similarity">
    <text evidence="14 16">Belongs to the type III pantothenate kinase family.</text>
</comment>
<comment type="subunit">
    <text evidence="5 16">Homodimer.</text>
</comment>
<dbReference type="GO" id="GO:0005737">
    <property type="term" value="C:cytoplasm"/>
    <property type="evidence" value="ECO:0007669"/>
    <property type="project" value="UniProtKB-SubCell"/>
</dbReference>
<comment type="catalytic activity">
    <reaction evidence="1 16">
        <text>(R)-pantothenate + ATP = (R)-4'-phosphopantothenate + ADP + H(+)</text>
        <dbReference type="Rhea" id="RHEA:16373"/>
        <dbReference type="ChEBI" id="CHEBI:10986"/>
        <dbReference type="ChEBI" id="CHEBI:15378"/>
        <dbReference type="ChEBI" id="CHEBI:29032"/>
        <dbReference type="ChEBI" id="CHEBI:30616"/>
        <dbReference type="ChEBI" id="CHEBI:456216"/>
        <dbReference type="EC" id="2.7.1.33"/>
    </reaction>
</comment>
<comment type="cofactor">
    <cofactor evidence="16">
        <name>NH4(+)</name>
        <dbReference type="ChEBI" id="CHEBI:28938"/>
    </cofactor>
    <cofactor evidence="16">
        <name>K(+)</name>
        <dbReference type="ChEBI" id="CHEBI:29103"/>
    </cofactor>
    <text evidence="16">A monovalent cation. Ammonium or potassium.</text>
</comment>
<proteinExistence type="inferred from homology"/>
<dbReference type="PANTHER" id="PTHR34265">
    <property type="entry name" value="TYPE III PANTOTHENATE KINASE"/>
    <property type="match status" value="1"/>
</dbReference>
<keyword evidence="16" id="KW-0479">Metal-binding</keyword>
<evidence type="ECO:0000256" key="15">
    <source>
        <dbReference type="ARBA" id="ARBA00040883"/>
    </source>
</evidence>
<feature type="binding site" evidence="16">
    <location>
        <position position="132"/>
    </location>
    <ligand>
        <name>ATP</name>
        <dbReference type="ChEBI" id="CHEBI:30616"/>
    </ligand>
</feature>
<evidence type="ECO:0000256" key="13">
    <source>
        <dbReference type="ARBA" id="ARBA00022993"/>
    </source>
</evidence>
<keyword evidence="7 16" id="KW-0963">Cytoplasm</keyword>
<gene>
    <name evidence="16" type="primary">coaX</name>
    <name evidence="17" type="ORF">SAMN05192534_12252</name>
</gene>
<comment type="cofactor">
    <cofactor evidence="2">
        <name>K(+)</name>
        <dbReference type="ChEBI" id="CHEBI:29103"/>
    </cofactor>
</comment>
<dbReference type="Proteomes" id="UP000199163">
    <property type="component" value="Unassembled WGS sequence"/>
</dbReference>
<protein>
    <recommendedName>
        <fullName evidence="15 16">Type III pantothenate kinase</fullName>
        <ecNumber evidence="6 16">2.7.1.33</ecNumber>
    </recommendedName>
    <alternativeName>
        <fullName evidence="16">PanK-III</fullName>
    </alternativeName>
    <alternativeName>
        <fullName evidence="16">Pantothenic acid kinase</fullName>
    </alternativeName>
</protein>
<feature type="binding site" evidence="16">
    <location>
        <position position="100"/>
    </location>
    <ligand>
        <name>substrate</name>
    </ligand>
</feature>
<dbReference type="InterPro" id="IPR004619">
    <property type="entry name" value="Type_III_PanK"/>
</dbReference>
<accession>A0A1G8I156</accession>
<dbReference type="Gene3D" id="3.30.420.40">
    <property type="match status" value="2"/>
</dbReference>
<dbReference type="NCBIfam" id="NF009855">
    <property type="entry name" value="PRK13321.1"/>
    <property type="match status" value="1"/>
</dbReference>
<dbReference type="RefSeq" id="WP_091275476.1">
    <property type="nucleotide sequence ID" value="NZ_FNDK01000022.1"/>
</dbReference>
<dbReference type="SUPFAM" id="SSF53067">
    <property type="entry name" value="Actin-like ATPase domain"/>
    <property type="match status" value="2"/>
</dbReference>
<feature type="active site" description="Proton acceptor" evidence="16">
    <location>
        <position position="109"/>
    </location>
</feature>
<evidence type="ECO:0000256" key="11">
    <source>
        <dbReference type="ARBA" id="ARBA00022840"/>
    </source>
</evidence>
<dbReference type="UniPathway" id="UPA00241">
    <property type="reaction ID" value="UER00352"/>
</dbReference>
<dbReference type="PANTHER" id="PTHR34265:SF1">
    <property type="entry name" value="TYPE III PANTOTHENATE KINASE"/>
    <property type="match status" value="1"/>
</dbReference>
<evidence type="ECO:0000256" key="14">
    <source>
        <dbReference type="ARBA" id="ARBA00038036"/>
    </source>
</evidence>
<evidence type="ECO:0000256" key="16">
    <source>
        <dbReference type="HAMAP-Rule" id="MF_01274"/>
    </source>
</evidence>
<keyword evidence="11 16" id="KW-0067">ATP-binding</keyword>
<evidence type="ECO:0000313" key="17">
    <source>
        <dbReference type="EMBL" id="SDI12628.1"/>
    </source>
</evidence>
<keyword evidence="18" id="KW-1185">Reference proteome</keyword>
<evidence type="ECO:0000256" key="4">
    <source>
        <dbReference type="ARBA" id="ARBA00005225"/>
    </source>
</evidence>